<dbReference type="Proteomes" id="UP000582016">
    <property type="component" value="Unassembled WGS sequence"/>
</dbReference>
<keyword evidence="1" id="KW-0175">Coiled coil</keyword>
<comment type="caution">
    <text evidence="3">The sequence shown here is derived from an EMBL/GenBank/DDBJ whole genome shotgun (WGS) entry which is preliminary data.</text>
</comment>
<dbReference type="EMBL" id="JAAOAQ010000252">
    <property type="protein sequence ID" value="KAF5559670.1"/>
    <property type="molecule type" value="Genomic_DNA"/>
</dbReference>
<sequence>MADLDRRQSKKNSELIRHGIVQCLALEAECKALKESLAESQDRVQKLEARIAEMIADREGLMRILAEKDALIDRYSALMSEILDKNLQHERQGLRDVEAKVFLALEQLDVEMDNLGLKHQGSSDSSQLRAKRPGLVRQGAIVPGTSTSDRRRPRTGRETIPRLLRQDAQMYDRDDGEGSPEGDSLLQMARQATIQKPRQVN</sequence>
<protein>
    <submittedName>
        <fullName evidence="3">Uncharacterized protein</fullName>
    </submittedName>
</protein>
<organism evidence="3 4">
    <name type="scientific">Fusarium phyllophilum</name>
    <dbReference type="NCBI Taxonomy" id="47803"/>
    <lineage>
        <taxon>Eukaryota</taxon>
        <taxon>Fungi</taxon>
        <taxon>Dikarya</taxon>
        <taxon>Ascomycota</taxon>
        <taxon>Pezizomycotina</taxon>
        <taxon>Sordariomycetes</taxon>
        <taxon>Hypocreomycetidae</taxon>
        <taxon>Hypocreales</taxon>
        <taxon>Nectriaceae</taxon>
        <taxon>Fusarium</taxon>
        <taxon>Fusarium fujikuroi species complex</taxon>
    </lineage>
</organism>
<evidence type="ECO:0000313" key="3">
    <source>
        <dbReference type="EMBL" id="KAF5559670.1"/>
    </source>
</evidence>
<name>A0A8H5JT46_9HYPO</name>
<feature type="region of interest" description="Disordered" evidence="2">
    <location>
        <begin position="118"/>
        <end position="201"/>
    </location>
</feature>
<feature type="compositionally biased region" description="Polar residues" evidence="2">
    <location>
        <begin position="190"/>
        <end position="201"/>
    </location>
</feature>
<keyword evidence="4" id="KW-1185">Reference proteome</keyword>
<feature type="coiled-coil region" evidence="1">
    <location>
        <begin position="23"/>
        <end position="64"/>
    </location>
</feature>
<dbReference type="AlphaFoldDB" id="A0A8H5JT46"/>
<reference evidence="3 4" key="1">
    <citation type="submission" date="2020-05" db="EMBL/GenBank/DDBJ databases">
        <title>Identification and distribution of gene clusters putatively required for synthesis of sphingolipid metabolism inhibitors in phylogenetically diverse species of the filamentous fungus Fusarium.</title>
        <authorList>
            <person name="Kim H.-S."/>
            <person name="Busman M."/>
            <person name="Brown D.W."/>
            <person name="Divon H."/>
            <person name="Uhlig S."/>
            <person name="Proctor R.H."/>
        </authorList>
    </citation>
    <scope>NUCLEOTIDE SEQUENCE [LARGE SCALE GENOMIC DNA]</scope>
    <source>
        <strain evidence="3 4">NRRL 13617</strain>
    </source>
</reference>
<evidence type="ECO:0000256" key="2">
    <source>
        <dbReference type="SAM" id="MobiDB-lite"/>
    </source>
</evidence>
<dbReference type="OrthoDB" id="5086298at2759"/>
<evidence type="ECO:0000313" key="4">
    <source>
        <dbReference type="Proteomes" id="UP000582016"/>
    </source>
</evidence>
<proteinExistence type="predicted"/>
<gene>
    <name evidence="3" type="ORF">FPHYL_6982</name>
</gene>
<evidence type="ECO:0000256" key="1">
    <source>
        <dbReference type="SAM" id="Coils"/>
    </source>
</evidence>
<accession>A0A8H5JT46</accession>